<dbReference type="EMBL" id="CP133618">
    <property type="protein sequence ID" value="WMV37070.1"/>
    <property type="molecule type" value="Genomic_DNA"/>
</dbReference>
<protein>
    <submittedName>
        <fullName evidence="1">Uncharacterized protein</fullName>
    </submittedName>
</protein>
<dbReference type="AlphaFoldDB" id="A0AAF0RA71"/>
<proteinExistence type="predicted"/>
<keyword evidence="2" id="KW-1185">Reference proteome</keyword>
<dbReference type="Proteomes" id="UP001234989">
    <property type="component" value="Chromosome 7"/>
</dbReference>
<evidence type="ECO:0000313" key="1">
    <source>
        <dbReference type="EMBL" id="WMV37070.1"/>
    </source>
</evidence>
<accession>A0AAF0RA71</accession>
<sequence length="76" mass="8335">RLSARCLSTLISDSCRVLAARKASHWPLLSACSRLAPRRSVLIASQLSSGNFYFDGKLITESNKLVENNTITRVAV</sequence>
<feature type="non-terminal residue" evidence="1">
    <location>
        <position position="1"/>
    </location>
</feature>
<evidence type="ECO:0000313" key="2">
    <source>
        <dbReference type="Proteomes" id="UP001234989"/>
    </source>
</evidence>
<gene>
    <name evidence="1" type="ORF">MTR67_030455</name>
</gene>
<name>A0AAF0RA71_SOLVR</name>
<organism evidence="1 2">
    <name type="scientific">Solanum verrucosum</name>
    <dbReference type="NCBI Taxonomy" id="315347"/>
    <lineage>
        <taxon>Eukaryota</taxon>
        <taxon>Viridiplantae</taxon>
        <taxon>Streptophyta</taxon>
        <taxon>Embryophyta</taxon>
        <taxon>Tracheophyta</taxon>
        <taxon>Spermatophyta</taxon>
        <taxon>Magnoliopsida</taxon>
        <taxon>eudicotyledons</taxon>
        <taxon>Gunneridae</taxon>
        <taxon>Pentapetalae</taxon>
        <taxon>asterids</taxon>
        <taxon>lamiids</taxon>
        <taxon>Solanales</taxon>
        <taxon>Solanaceae</taxon>
        <taxon>Solanoideae</taxon>
        <taxon>Solaneae</taxon>
        <taxon>Solanum</taxon>
    </lineage>
</organism>
<reference evidence="1" key="1">
    <citation type="submission" date="2023-08" db="EMBL/GenBank/DDBJ databases">
        <title>A de novo genome assembly of Solanum verrucosum Schlechtendal, a Mexican diploid species geographically isolated from the other diploid A-genome species in potato relatives.</title>
        <authorList>
            <person name="Hosaka K."/>
        </authorList>
    </citation>
    <scope>NUCLEOTIDE SEQUENCE</scope>
    <source>
        <tissue evidence="1">Young leaves</tissue>
    </source>
</reference>